<reference evidence="3 4" key="1">
    <citation type="journal article" date="2011" name="J. Bacteriol.">
        <title>Genome sequence of Chthoniobacter flavus Ellin428, an aerobic heterotrophic soil bacterium.</title>
        <authorList>
            <person name="Kant R."/>
            <person name="van Passel M.W."/>
            <person name="Palva A."/>
            <person name="Lucas S."/>
            <person name="Lapidus A."/>
            <person name="Glavina Del Rio T."/>
            <person name="Dalin E."/>
            <person name="Tice H."/>
            <person name="Bruce D."/>
            <person name="Goodwin L."/>
            <person name="Pitluck S."/>
            <person name="Larimer F.W."/>
            <person name="Land M.L."/>
            <person name="Hauser L."/>
            <person name="Sangwan P."/>
            <person name="de Vos W.M."/>
            <person name="Janssen P.H."/>
            <person name="Smidt H."/>
        </authorList>
    </citation>
    <scope>NUCLEOTIDE SEQUENCE [LARGE SCALE GENOMIC DNA]</scope>
    <source>
        <strain evidence="3 4">Ellin428</strain>
    </source>
</reference>
<keyword evidence="1" id="KW-0812">Transmembrane</keyword>
<dbReference type="STRING" id="497964.CfE428DRAFT_0754"/>
<name>B4CVR7_9BACT</name>
<dbReference type="InParanoid" id="B4CVR7"/>
<evidence type="ECO:0000256" key="1">
    <source>
        <dbReference type="SAM" id="Phobius"/>
    </source>
</evidence>
<evidence type="ECO:0000313" key="3">
    <source>
        <dbReference type="EMBL" id="EDY21509.1"/>
    </source>
</evidence>
<proteinExistence type="predicted"/>
<feature type="transmembrane region" description="Helical" evidence="1">
    <location>
        <begin position="40"/>
        <end position="63"/>
    </location>
</feature>
<organism evidence="3 4">
    <name type="scientific">Chthoniobacter flavus Ellin428</name>
    <dbReference type="NCBI Taxonomy" id="497964"/>
    <lineage>
        <taxon>Bacteria</taxon>
        <taxon>Pseudomonadati</taxon>
        <taxon>Verrucomicrobiota</taxon>
        <taxon>Spartobacteria</taxon>
        <taxon>Chthoniobacterales</taxon>
        <taxon>Chthoniobacteraceae</taxon>
        <taxon>Chthoniobacter</taxon>
    </lineage>
</organism>
<feature type="domain" description="DUF4190" evidence="2">
    <location>
        <begin position="1"/>
        <end position="57"/>
    </location>
</feature>
<comment type="caution">
    <text evidence="3">The sequence shown here is derived from an EMBL/GenBank/DDBJ whole genome shotgun (WGS) entry which is preliminary data.</text>
</comment>
<dbReference type="AlphaFoldDB" id="B4CVR7"/>
<dbReference type="Proteomes" id="UP000005824">
    <property type="component" value="Unassembled WGS sequence"/>
</dbReference>
<evidence type="ECO:0000313" key="4">
    <source>
        <dbReference type="Proteomes" id="UP000005824"/>
    </source>
</evidence>
<keyword evidence="1" id="KW-0472">Membrane</keyword>
<accession>B4CVR7</accession>
<dbReference type="EMBL" id="ABVL01000002">
    <property type="protein sequence ID" value="EDY21509.1"/>
    <property type="molecule type" value="Genomic_DNA"/>
</dbReference>
<keyword evidence="1" id="KW-1133">Transmembrane helix</keyword>
<gene>
    <name evidence="3" type="ORF">CfE428DRAFT_0754</name>
</gene>
<protein>
    <recommendedName>
        <fullName evidence="2">DUF4190 domain-containing protein</fullName>
    </recommendedName>
</protein>
<dbReference type="InterPro" id="IPR025241">
    <property type="entry name" value="DUF4190"/>
</dbReference>
<sequence>MVMGIAGLLFQLLAIPAVVCGHLALSAIKRSQARLTGSGFAVAGLVLGYLEVVLVVAAVVFFVSHFDTKPRPANTVDTSTSNFDLSRVALPNFPELPDSVFQTLSKSGVRVAQVDFRTANPGTDVLPGSRMKIRIYLPPGEHAPHSLTCVLVAPAGTNMLVGNNLDDLDGDAYHAEALPYAQAGMVAIWVLSRRRSRRRAQRDNQRLVSRL</sequence>
<keyword evidence="4" id="KW-1185">Reference proteome</keyword>
<feature type="transmembrane region" description="Helical" evidence="1">
    <location>
        <begin position="6"/>
        <end position="28"/>
    </location>
</feature>
<feature type="transmembrane region" description="Helical" evidence="1">
    <location>
        <begin position="172"/>
        <end position="192"/>
    </location>
</feature>
<evidence type="ECO:0000259" key="2">
    <source>
        <dbReference type="Pfam" id="PF13828"/>
    </source>
</evidence>
<dbReference type="Pfam" id="PF13828">
    <property type="entry name" value="DUF4190"/>
    <property type="match status" value="1"/>
</dbReference>